<name>A0ABU4WSL4_9HYPH</name>
<comment type="caution">
    <text evidence="2">The sequence shown here is derived from an EMBL/GenBank/DDBJ whole genome shotgun (WGS) entry which is preliminary data.</text>
</comment>
<dbReference type="InterPro" id="IPR029068">
    <property type="entry name" value="Glyas_Bleomycin-R_OHBP_Dase"/>
</dbReference>
<protein>
    <submittedName>
        <fullName evidence="2">VOC family protein</fullName>
    </submittedName>
</protein>
<dbReference type="RefSeq" id="WP_320212952.1">
    <property type="nucleotide sequence ID" value="NZ_JAVIIS010000006.1"/>
</dbReference>
<evidence type="ECO:0000313" key="3">
    <source>
        <dbReference type="Proteomes" id="UP001272097"/>
    </source>
</evidence>
<dbReference type="SUPFAM" id="SSF54593">
    <property type="entry name" value="Glyoxalase/Bleomycin resistance protein/Dihydroxybiphenyl dioxygenase"/>
    <property type="match status" value="1"/>
</dbReference>
<evidence type="ECO:0000313" key="2">
    <source>
        <dbReference type="EMBL" id="MDX8439048.1"/>
    </source>
</evidence>
<organism evidence="2 3">
    <name type="scientific">Mesorhizobium australafricanum</name>
    <dbReference type="NCBI Taxonomy" id="3072311"/>
    <lineage>
        <taxon>Bacteria</taxon>
        <taxon>Pseudomonadati</taxon>
        <taxon>Pseudomonadota</taxon>
        <taxon>Alphaproteobacteria</taxon>
        <taxon>Hyphomicrobiales</taxon>
        <taxon>Phyllobacteriaceae</taxon>
        <taxon>Mesorhizobium</taxon>
    </lineage>
</organism>
<dbReference type="Pfam" id="PF00903">
    <property type="entry name" value="Glyoxalase"/>
    <property type="match status" value="1"/>
</dbReference>
<feature type="domain" description="VOC" evidence="1">
    <location>
        <begin position="29"/>
        <end position="143"/>
    </location>
</feature>
<keyword evidence="3" id="KW-1185">Reference proteome</keyword>
<accession>A0ABU4WSL4</accession>
<dbReference type="PANTHER" id="PTHR39175:SF1">
    <property type="entry name" value="FAMILY PROTEIN, PUTATIVE (AFU_ORTHOLOGUE AFUA_3G15060)-RELATED"/>
    <property type="match status" value="1"/>
</dbReference>
<sequence length="144" mass="16217">MSEFGSKQTLLIQKNRRIEVAGTGRMILELHHIQLAMPEGEEQAARNFYCGVLGLCEVDKPEELRSRGGAWFESGSVKVHLGVEKPFAPAKKAHPAFRVEKLDRAIASLQSRGLEFRFDIDLPGIRRVYVSDPFGNRIELLELV</sequence>
<dbReference type="PANTHER" id="PTHR39175">
    <property type="entry name" value="FAMILY PROTEIN, PUTATIVE (AFU_ORTHOLOGUE AFUA_3G15060)-RELATED"/>
    <property type="match status" value="1"/>
</dbReference>
<dbReference type="PROSITE" id="PS51819">
    <property type="entry name" value="VOC"/>
    <property type="match status" value="1"/>
</dbReference>
<dbReference type="Gene3D" id="3.10.180.10">
    <property type="entry name" value="2,3-Dihydroxybiphenyl 1,2-Dioxygenase, domain 1"/>
    <property type="match status" value="1"/>
</dbReference>
<dbReference type="EMBL" id="JAVIIS010000006">
    <property type="protein sequence ID" value="MDX8439048.1"/>
    <property type="molecule type" value="Genomic_DNA"/>
</dbReference>
<dbReference type="InterPro" id="IPR037523">
    <property type="entry name" value="VOC_core"/>
</dbReference>
<gene>
    <name evidence="2" type="ORF">RFM51_05545</name>
</gene>
<proteinExistence type="predicted"/>
<dbReference type="InterPro" id="IPR004360">
    <property type="entry name" value="Glyas_Fos-R_dOase_dom"/>
</dbReference>
<dbReference type="Proteomes" id="UP001272097">
    <property type="component" value="Unassembled WGS sequence"/>
</dbReference>
<reference evidence="2 3" key="1">
    <citation type="submission" date="2023-08" db="EMBL/GenBank/DDBJ databases">
        <title>Implementing the SeqCode for naming new Mesorhizobium species isolated from Vachellia karroo root nodules.</title>
        <authorList>
            <person name="Van Lill M."/>
        </authorList>
    </citation>
    <scope>NUCLEOTIDE SEQUENCE [LARGE SCALE GENOMIC DNA]</scope>
    <source>
        <strain evidence="2 3">VK3E</strain>
    </source>
</reference>
<evidence type="ECO:0000259" key="1">
    <source>
        <dbReference type="PROSITE" id="PS51819"/>
    </source>
</evidence>